<sequence>MTDDLYGQPHPQPEPRIRLPEPGDLIPDAISSGIGFLLSDRVSTEANLKGGSAAGPRLNLSIGFNF</sequence>
<name>A0ABT2ZP31_9RHOB</name>
<keyword evidence="3" id="KW-1185">Reference proteome</keyword>
<comment type="caution">
    <text evidence="2">The sequence shown here is derived from an EMBL/GenBank/DDBJ whole genome shotgun (WGS) entry which is preliminary data.</text>
</comment>
<gene>
    <name evidence="2" type="ORF">OEZ71_11380</name>
</gene>
<dbReference type="EMBL" id="JAOWKZ010000003">
    <property type="protein sequence ID" value="MCV2872895.1"/>
    <property type="molecule type" value="Genomic_DNA"/>
</dbReference>
<evidence type="ECO:0000313" key="2">
    <source>
        <dbReference type="EMBL" id="MCV2872895.1"/>
    </source>
</evidence>
<reference evidence="2 3" key="1">
    <citation type="submission" date="2022-10" db="EMBL/GenBank/DDBJ databases">
        <title>Defluviimonas sp. nov., isolated from ocean surface sediments.</title>
        <authorList>
            <person name="He W."/>
            <person name="Wang L."/>
            <person name="Zhang D.-F."/>
        </authorList>
    </citation>
    <scope>NUCLEOTIDE SEQUENCE [LARGE SCALE GENOMIC DNA]</scope>
    <source>
        <strain evidence="2 3">WL0050</strain>
    </source>
</reference>
<organism evidence="2 3">
    <name type="scientific">Albidovulum litorale</name>
    <dbReference type="NCBI Taxonomy" id="2984134"/>
    <lineage>
        <taxon>Bacteria</taxon>
        <taxon>Pseudomonadati</taxon>
        <taxon>Pseudomonadota</taxon>
        <taxon>Alphaproteobacteria</taxon>
        <taxon>Rhodobacterales</taxon>
        <taxon>Paracoccaceae</taxon>
        <taxon>Albidovulum</taxon>
    </lineage>
</organism>
<evidence type="ECO:0000313" key="3">
    <source>
        <dbReference type="Proteomes" id="UP001652564"/>
    </source>
</evidence>
<proteinExistence type="predicted"/>
<feature type="region of interest" description="Disordered" evidence="1">
    <location>
        <begin position="1"/>
        <end position="22"/>
    </location>
</feature>
<accession>A0ABT2ZP31</accession>
<protein>
    <submittedName>
        <fullName evidence="2">Uncharacterized protein</fullName>
    </submittedName>
</protein>
<evidence type="ECO:0000256" key="1">
    <source>
        <dbReference type="SAM" id="MobiDB-lite"/>
    </source>
</evidence>
<dbReference type="Proteomes" id="UP001652564">
    <property type="component" value="Unassembled WGS sequence"/>
</dbReference>
<dbReference type="RefSeq" id="WP_263740118.1">
    <property type="nucleotide sequence ID" value="NZ_JAOWKZ010000003.1"/>
</dbReference>